<keyword evidence="1" id="KW-0255">Endonuclease</keyword>
<dbReference type="PANTHER" id="PTHR38733:SF1">
    <property type="entry name" value="TYPE IV METHYL-DIRECTED RESTRICTION ENZYME ECOKMCRBC"/>
    <property type="match status" value="1"/>
</dbReference>
<sequence>MSSSANSLQPEDIYVPIRSVWMLQLYASQSFVDGHISSSTVEDAGVELPELIGTMLCDAVEKRFRRELSIGFTLTERNITRVRGRINMYETARRQLLEKGLIACEFNELTINSEVNQFLRYALEYAAQLLSSVDSDASARRCKVLSRRLSQMGISEPKSTVFPHSRLSPADKKPVAVARLLLEFAVPTRGDVALSLFSRKHFTQHEIRKLFEKALFGLFQYHLCPLGWKVSSGEWLYWNAQQVPKELPSMQTDIILRSPVGEISVIDAKFTHMLIENRVGNESLKSPHLYQLYAYLRSQEILGEEWKTAKGIMLYASSGRNQQDETISFLLDGHPVAFASVGLETSIREFRQKVLHLVAPNLEFPQEEPHDIP</sequence>
<dbReference type="InterPro" id="IPR014407">
    <property type="entry name" value="McrC_bac"/>
</dbReference>
<name>A0A8I1LCW6_9CORY</name>
<dbReference type="AlphaFoldDB" id="A0A8I1LCW6"/>
<protein>
    <submittedName>
        <fullName evidence="1">Restriction endonuclease</fullName>
    </submittedName>
</protein>
<evidence type="ECO:0000313" key="2">
    <source>
        <dbReference type="Proteomes" id="UP000603369"/>
    </source>
</evidence>
<dbReference type="Pfam" id="PF10117">
    <property type="entry name" value="McrBC"/>
    <property type="match status" value="1"/>
</dbReference>
<dbReference type="InterPro" id="IPR019292">
    <property type="entry name" value="McrC"/>
</dbReference>
<evidence type="ECO:0000313" key="1">
    <source>
        <dbReference type="EMBL" id="MBK3428094.1"/>
    </source>
</evidence>
<dbReference type="GO" id="GO:0004519">
    <property type="term" value="F:endonuclease activity"/>
    <property type="evidence" value="ECO:0007669"/>
    <property type="project" value="UniProtKB-KW"/>
</dbReference>
<gene>
    <name evidence="1" type="ORF">JDP02_06155</name>
</gene>
<keyword evidence="1" id="KW-0378">Hydrolase</keyword>
<dbReference type="EMBL" id="JAEHFL010000008">
    <property type="protein sequence ID" value="MBK3428094.1"/>
    <property type="molecule type" value="Genomic_DNA"/>
</dbReference>
<keyword evidence="2" id="KW-1185">Reference proteome</keyword>
<proteinExistence type="predicted"/>
<dbReference type="GO" id="GO:0009307">
    <property type="term" value="P:DNA restriction-modification system"/>
    <property type="evidence" value="ECO:0007669"/>
    <property type="project" value="InterPro"/>
</dbReference>
<keyword evidence="1" id="KW-0540">Nuclease</keyword>
<dbReference type="PIRSF" id="PIRSF003109">
    <property type="entry name" value="McrC"/>
    <property type="match status" value="1"/>
</dbReference>
<reference evidence="1 2" key="1">
    <citation type="submission" date="2020-12" db="EMBL/GenBank/DDBJ databases">
        <title>Draft genome sequence of the commensal strain Corynebacterium tuberculostearicum MFP09/CIP 102622 isolated from human skin.</title>
        <authorList>
            <person name="Boukerb A.M."/>
            <person name="Janvier X."/>
            <person name="Feuilloley M.G.J."/>
            <person name="Groboillot A."/>
        </authorList>
    </citation>
    <scope>NUCLEOTIDE SEQUENCE [LARGE SCALE GENOMIC DNA]</scope>
    <source>
        <strain evidence="1 2">CIP 102622</strain>
    </source>
</reference>
<accession>A0A8I1LCW6</accession>
<dbReference type="PANTHER" id="PTHR38733">
    <property type="entry name" value="PROTEIN MCRC"/>
    <property type="match status" value="1"/>
</dbReference>
<comment type="caution">
    <text evidence="1">The sequence shown here is derived from an EMBL/GenBank/DDBJ whole genome shotgun (WGS) entry which is preliminary data.</text>
</comment>
<organism evidence="1 2">
    <name type="scientific">Corynebacterium tuberculostearicum</name>
    <dbReference type="NCBI Taxonomy" id="38304"/>
    <lineage>
        <taxon>Bacteria</taxon>
        <taxon>Bacillati</taxon>
        <taxon>Actinomycetota</taxon>
        <taxon>Actinomycetes</taxon>
        <taxon>Mycobacteriales</taxon>
        <taxon>Corynebacteriaceae</taxon>
        <taxon>Corynebacterium</taxon>
    </lineage>
</organism>
<dbReference type="Proteomes" id="UP000603369">
    <property type="component" value="Unassembled WGS sequence"/>
</dbReference>